<keyword evidence="1" id="KW-0560">Oxidoreductase</keyword>
<evidence type="ECO:0000313" key="3">
    <source>
        <dbReference type="Proteomes" id="UP000186720"/>
    </source>
</evidence>
<accession>A0A1Q5ZSN5</accession>
<dbReference type="Pfam" id="PF02615">
    <property type="entry name" value="Ldh_2"/>
    <property type="match status" value="1"/>
</dbReference>
<dbReference type="NCBIfam" id="NF009750">
    <property type="entry name" value="PRK13260.1"/>
    <property type="match status" value="1"/>
</dbReference>
<protein>
    <submittedName>
        <fullName evidence="2">2,3-diketo-L-gulonate reductase</fullName>
    </submittedName>
</protein>
<dbReference type="STRING" id="1302689.RG47T_0218"/>
<keyword evidence="3" id="KW-1185">Reference proteome</keyword>
<organism evidence="2 3">
    <name type="scientific">Mucilaginibacter polytrichastri</name>
    <dbReference type="NCBI Taxonomy" id="1302689"/>
    <lineage>
        <taxon>Bacteria</taxon>
        <taxon>Pseudomonadati</taxon>
        <taxon>Bacteroidota</taxon>
        <taxon>Sphingobacteriia</taxon>
        <taxon>Sphingobacteriales</taxon>
        <taxon>Sphingobacteriaceae</taxon>
        <taxon>Mucilaginibacter</taxon>
    </lineage>
</organism>
<gene>
    <name evidence="2" type="ORF">RG47T_0218</name>
</gene>
<evidence type="ECO:0000256" key="1">
    <source>
        <dbReference type="ARBA" id="ARBA00023002"/>
    </source>
</evidence>
<dbReference type="InterPro" id="IPR003767">
    <property type="entry name" value="Malate/L-lactate_DH-like"/>
</dbReference>
<dbReference type="PANTHER" id="PTHR11091">
    <property type="entry name" value="OXIDOREDUCTASE-RELATED"/>
    <property type="match status" value="1"/>
</dbReference>
<dbReference type="SUPFAM" id="SSF89733">
    <property type="entry name" value="L-sulfolactate dehydrogenase-like"/>
    <property type="match status" value="1"/>
</dbReference>
<name>A0A1Q5ZSN5_9SPHI</name>
<dbReference type="InterPro" id="IPR043144">
    <property type="entry name" value="Mal/L-sulf/L-lact_DH-like_ah"/>
</dbReference>
<dbReference type="Proteomes" id="UP000186720">
    <property type="component" value="Unassembled WGS sequence"/>
</dbReference>
<comment type="caution">
    <text evidence="2">The sequence shown here is derived from an EMBL/GenBank/DDBJ whole genome shotgun (WGS) entry which is preliminary data.</text>
</comment>
<dbReference type="AlphaFoldDB" id="A0A1Q5ZSN5"/>
<dbReference type="Gene3D" id="1.10.1530.10">
    <property type="match status" value="1"/>
</dbReference>
<reference evidence="2 3" key="1">
    <citation type="submission" date="2016-11" db="EMBL/GenBank/DDBJ databases">
        <title>Whole Genome Sequencing of Mucilaginibacter polytrichastri RG4-7(T) isolated from the moss sample.</title>
        <authorList>
            <person name="Li Y."/>
        </authorList>
    </citation>
    <scope>NUCLEOTIDE SEQUENCE [LARGE SCALE GENOMIC DNA]</scope>
    <source>
        <strain evidence="2 3">RG4-7</strain>
    </source>
</reference>
<evidence type="ECO:0000313" key="2">
    <source>
        <dbReference type="EMBL" id="OKS84785.1"/>
    </source>
</evidence>
<dbReference type="PANTHER" id="PTHR11091:SF3">
    <property type="entry name" value="2,3-DIKETO-L-GULONATE REDUCTASE"/>
    <property type="match status" value="1"/>
</dbReference>
<proteinExistence type="predicted"/>
<dbReference type="Gene3D" id="3.30.1370.60">
    <property type="entry name" value="Hypothetical oxidoreductase yiak, domain 2"/>
    <property type="match status" value="1"/>
</dbReference>
<dbReference type="InterPro" id="IPR043143">
    <property type="entry name" value="Mal/L-sulf/L-lact_DH-like_NADP"/>
</dbReference>
<dbReference type="RefSeq" id="WP_074493011.1">
    <property type="nucleotide sequence ID" value="NZ_FPAM01000008.1"/>
</dbReference>
<dbReference type="GO" id="GO:0016491">
    <property type="term" value="F:oxidoreductase activity"/>
    <property type="evidence" value="ECO:0007669"/>
    <property type="project" value="UniProtKB-KW"/>
</dbReference>
<dbReference type="InterPro" id="IPR036111">
    <property type="entry name" value="Mal/L-sulfo/L-lacto_DH-like_sf"/>
</dbReference>
<dbReference type="EMBL" id="MPPL01000001">
    <property type="protein sequence ID" value="OKS84785.1"/>
    <property type="molecule type" value="Genomic_DNA"/>
</dbReference>
<sequence>MRIPFQQMQAEFSRILLKLNFTPAKAEAIATIFAENSRDGVYTHGLNRFPVFVKFVKEGHVKPDAEPTAETGMGLVERWNGNYGPGMLNAKFCMDRAIQLAQQHGIGCVAIKDTNHWMRGGTYGWQAAEAGCIGICFTNTIANLPPWGGIEPRLGNNPLIIAVPRKGGDVVLDMAVSQYSFGKLQQYRSSGEPLPLPGGYDKAGKLSVNAAEIIESQRLLPVGFWKGSGLSLMLDLLVTVLSGGNSTARVSEKKAETGVSQVFICIKPNDDALTDNLIEQIMDYTKSSSLIDVDNPIRFPGEGTLKTRERNLKEGIPVDEVIWNKVLGL</sequence>
<dbReference type="OrthoDB" id="9769447at2"/>